<reference evidence="1" key="1">
    <citation type="submission" date="2022-10" db="EMBL/GenBank/DDBJ databases">
        <title>Complete Genome of Trichothecium roseum strain YXFP-22015, a Plant Pathogen Isolated from Citrus.</title>
        <authorList>
            <person name="Wang Y."/>
            <person name="Zhu L."/>
        </authorList>
    </citation>
    <scope>NUCLEOTIDE SEQUENCE</scope>
    <source>
        <strain evidence="1">YXFP-22015</strain>
    </source>
</reference>
<protein>
    <submittedName>
        <fullName evidence="1">Uncharacterized protein</fullName>
    </submittedName>
</protein>
<evidence type="ECO:0000313" key="1">
    <source>
        <dbReference type="EMBL" id="KAI9899150.1"/>
    </source>
</evidence>
<dbReference type="EMBL" id="CM047944">
    <property type="protein sequence ID" value="KAI9899150.1"/>
    <property type="molecule type" value="Genomic_DNA"/>
</dbReference>
<organism evidence="1 2">
    <name type="scientific">Trichothecium roseum</name>
    <dbReference type="NCBI Taxonomy" id="47278"/>
    <lineage>
        <taxon>Eukaryota</taxon>
        <taxon>Fungi</taxon>
        <taxon>Dikarya</taxon>
        <taxon>Ascomycota</taxon>
        <taxon>Pezizomycotina</taxon>
        <taxon>Sordariomycetes</taxon>
        <taxon>Hypocreomycetidae</taxon>
        <taxon>Hypocreales</taxon>
        <taxon>Hypocreales incertae sedis</taxon>
        <taxon>Trichothecium</taxon>
    </lineage>
</organism>
<gene>
    <name evidence="1" type="ORF">N3K66_005611</name>
</gene>
<name>A0ACC0V103_9HYPO</name>
<proteinExistence type="predicted"/>
<comment type="caution">
    <text evidence="1">The sequence shown here is derived from an EMBL/GenBank/DDBJ whole genome shotgun (WGS) entry which is preliminary data.</text>
</comment>
<evidence type="ECO:0000313" key="2">
    <source>
        <dbReference type="Proteomes" id="UP001163324"/>
    </source>
</evidence>
<accession>A0ACC0V103</accession>
<sequence>MKIEPKACPFPQCLSAGIASEIRAEEALLAQENKQRNDFIRRRIAARQSNLTHAFIEAEGRGEPEVDDGWDLIMGAAEEESDGDDDEHNHNQDVKGKGKCPEQVRKSQIKLTPDGRGWMPHPSRTVPFSSPESENEVETEAEKNKKQKEIDNECIHSASQFHGARGRLDGVCDPHIDSGIAMNNDELMPPMNLVRGKRVKVKTSISRCKGDSGAAMDVLFPIHDRQGPANQGSSSEDDTPKIFLPERQISARQAEMEQRANDFINNDIKRELHSDMPGRLAHQRNSPWANVRRLLIDEVRGP</sequence>
<dbReference type="Proteomes" id="UP001163324">
    <property type="component" value="Chromosome 5"/>
</dbReference>
<keyword evidence="2" id="KW-1185">Reference proteome</keyword>